<accession>A0A2M8WQ76</accession>
<keyword evidence="7" id="KW-1185">Reference proteome</keyword>
<keyword evidence="3" id="KW-0862">Zinc</keyword>
<comment type="caution">
    <text evidence="6">The sequence shown here is derived from an EMBL/GenBank/DDBJ whole genome shotgun (WGS) entry which is preliminary data.</text>
</comment>
<dbReference type="InterPro" id="IPR011057">
    <property type="entry name" value="Mss4-like_sf"/>
</dbReference>
<dbReference type="GO" id="GO:0016846">
    <property type="term" value="F:carbon-sulfur lyase activity"/>
    <property type="evidence" value="ECO:0007669"/>
    <property type="project" value="InterPro"/>
</dbReference>
<reference evidence="6 7" key="1">
    <citation type="submission" date="2017-11" db="EMBL/GenBank/DDBJ databases">
        <title>Genomic Encyclopedia of Archaeal and Bacterial Type Strains, Phase II (KMG-II): From Individual Species to Whole Genera.</title>
        <authorList>
            <person name="Goeker M."/>
        </authorList>
    </citation>
    <scope>NUCLEOTIDE SEQUENCE [LARGE SCALE GENOMIC DNA]</scope>
    <source>
        <strain evidence="6 7">DSM 29128</strain>
    </source>
</reference>
<evidence type="ECO:0000256" key="1">
    <source>
        <dbReference type="ARBA" id="ARBA00005495"/>
    </source>
</evidence>
<dbReference type="Gene3D" id="3.90.1590.10">
    <property type="entry name" value="glutathione-dependent formaldehyde- activating enzyme (gfa)"/>
    <property type="match status" value="1"/>
</dbReference>
<dbReference type="EMBL" id="PGTY01000001">
    <property type="protein sequence ID" value="PJI93064.1"/>
    <property type="molecule type" value="Genomic_DNA"/>
</dbReference>
<proteinExistence type="inferred from homology"/>
<dbReference type="PROSITE" id="PS51891">
    <property type="entry name" value="CENP_V_GFA"/>
    <property type="match status" value="1"/>
</dbReference>
<dbReference type="AlphaFoldDB" id="A0A2M8WQ76"/>
<evidence type="ECO:0000256" key="4">
    <source>
        <dbReference type="ARBA" id="ARBA00023239"/>
    </source>
</evidence>
<dbReference type="InterPro" id="IPR006913">
    <property type="entry name" value="CENP-V/GFA"/>
</dbReference>
<gene>
    <name evidence="6" type="ORF">BC777_1932</name>
</gene>
<dbReference type="Proteomes" id="UP000228531">
    <property type="component" value="Unassembled WGS sequence"/>
</dbReference>
<evidence type="ECO:0000313" key="7">
    <source>
        <dbReference type="Proteomes" id="UP000228531"/>
    </source>
</evidence>
<comment type="similarity">
    <text evidence="1">Belongs to the Gfa family.</text>
</comment>
<sequence length="127" mass="13899">MRGGCLCGAVNYQVSGQVRSVVACHCTQCRKASGHYVAATQVRLECLEIQGNDHLKWYHSSATAKRAFCKICGSQLFWAELESADISIMAGSLDNPTGLQLDRQICTDTKGDYYALPHVKIVDQSSL</sequence>
<evidence type="ECO:0000256" key="2">
    <source>
        <dbReference type="ARBA" id="ARBA00022723"/>
    </source>
</evidence>
<dbReference type="SUPFAM" id="SSF51316">
    <property type="entry name" value="Mss4-like"/>
    <property type="match status" value="1"/>
</dbReference>
<evidence type="ECO:0000259" key="5">
    <source>
        <dbReference type="PROSITE" id="PS51891"/>
    </source>
</evidence>
<dbReference type="PANTHER" id="PTHR33337:SF40">
    <property type="entry name" value="CENP-V_GFA DOMAIN-CONTAINING PROTEIN-RELATED"/>
    <property type="match status" value="1"/>
</dbReference>
<dbReference type="Pfam" id="PF04828">
    <property type="entry name" value="GFA"/>
    <property type="match status" value="1"/>
</dbReference>
<dbReference type="GO" id="GO:0046872">
    <property type="term" value="F:metal ion binding"/>
    <property type="evidence" value="ECO:0007669"/>
    <property type="project" value="UniProtKB-KW"/>
</dbReference>
<organism evidence="6 7">
    <name type="scientific">Yoonia maricola</name>
    <dbReference type="NCBI Taxonomy" id="420999"/>
    <lineage>
        <taxon>Bacteria</taxon>
        <taxon>Pseudomonadati</taxon>
        <taxon>Pseudomonadota</taxon>
        <taxon>Alphaproteobacteria</taxon>
        <taxon>Rhodobacterales</taxon>
        <taxon>Paracoccaceae</taxon>
        <taxon>Yoonia</taxon>
    </lineage>
</organism>
<name>A0A2M8WQ76_9RHOB</name>
<dbReference type="OrthoDB" id="9807246at2"/>
<keyword evidence="4" id="KW-0456">Lyase</keyword>
<dbReference type="PANTHER" id="PTHR33337">
    <property type="entry name" value="GFA DOMAIN-CONTAINING PROTEIN"/>
    <property type="match status" value="1"/>
</dbReference>
<keyword evidence="2" id="KW-0479">Metal-binding</keyword>
<dbReference type="RefSeq" id="WP_100367811.1">
    <property type="nucleotide sequence ID" value="NZ_PGTY01000001.1"/>
</dbReference>
<protein>
    <recommendedName>
        <fullName evidence="5">CENP-V/GFA domain-containing protein</fullName>
    </recommendedName>
</protein>
<evidence type="ECO:0000256" key="3">
    <source>
        <dbReference type="ARBA" id="ARBA00022833"/>
    </source>
</evidence>
<evidence type="ECO:0000313" key="6">
    <source>
        <dbReference type="EMBL" id="PJI93064.1"/>
    </source>
</evidence>
<feature type="domain" description="CENP-V/GFA" evidence="5">
    <location>
        <begin position="1"/>
        <end position="115"/>
    </location>
</feature>